<dbReference type="GO" id="GO:0005886">
    <property type="term" value="C:plasma membrane"/>
    <property type="evidence" value="ECO:0007669"/>
    <property type="project" value="UniProtKB-SubCell"/>
</dbReference>
<dbReference type="PANTHER" id="PTHR32089">
    <property type="entry name" value="METHYL-ACCEPTING CHEMOTAXIS PROTEIN MCPB"/>
    <property type="match status" value="1"/>
</dbReference>
<dbReference type="SMART" id="SM00283">
    <property type="entry name" value="MA"/>
    <property type="match status" value="1"/>
</dbReference>
<dbReference type="Pfam" id="PF00015">
    <property type="entry name" value="MCPsignal"/>
    <property type="match status" value="1"/>
</dbReference>
<evidence type="ECO:0000256" key="7">
    <source>
        <dbReference type="ARBA" id="ARBA00023224"/>
    </source>
</evidence>
<dbReference type="PROSITE" id="PS50111">
    <property type="entry name" value="CHEMOTAXIS_TRANSDUC_2"/>
    <property type="match status" value="1"/>
</dbReference>
<feature type="transmembrane region" description="Helical" evidence="10">
    <location>
        <begin position="285"/>
        <end position="311"/>
    </location>
</feature>
<dbReference type="EMBL" id="JAGSOJ010000001">
    <property type="protein sequence ID" value="MCM1989059.1"/>
    <property type="molecule type" value="Genomic_DNA"/>
</dbReference>
<reference evidence="12" key="1">
    <citation type="journal article" date="2021" name="mSystems">
        <title>Bacteria and Archaea Synergistically Convert Glycine Betaine to Biogenic Methane in the Formosa Cold Seep of the South China Sea.</title>
        <authorList>
            <person name="Li L."/>
            <person name="Zhang W."/>
            <person name="Zhang S."/>
            <person name="Song L."/>
            <person name="Sun Q."/>
            <person name="Zhang H."/>
            <person name="Xiang H."/>
            <person name="Dong X."/>
        </authorList>
    </citation>
    <scope>NUCLEOTIDE SEQUENCE</scope>
    <source>
        <strain evidence="12">ZWT</strain>
    </source>
</reference>
<keyword evidence="7 9" id="KW-0807">Transducer</keyword>
<accession>A0A9J6NXR8</accession>
<keyword evidence="3" id="KW-0145">Chemotaxis</keyword>
<dbReference type="InterPro" id="IPR033479">
    <property type="entry name" value="dCache_1"/>
</dbReference>
<gene>
    <name evidence="12" type="ORF">KDK92_04840</name>
</gene>
<evidence type="ECO:0000313" key="13">
    <source>
        <dbReference type="Proteomes" id="UP001056429"/>
    </source>
</evidence>
<dbReference type="InterPro" id="IPR004090">
    <property type="entry name" value="Chemotax_Me-accpt_rcpt"/>
</dbReference>
<dbReference type="Gene3D" id="3.30.450.20">
    <property type="entry name" value="PAS domain"/>
    <property type="match status" value="1"/>
</dbReference>
<dbReference type="AlphaFoldDB" id="A0A9J6NXR8"/>
<dbReference type="Pfam" id="PF02743">
    <property type="entry name" value="dCache_1"/>
    <property type="match status" value="1"/>
</dbReference>
<evidence type="ECO:0000313" key="12">
    <source>
        <dbReference type="EMBL" id="MCM1989059.1"/>
    </source>
</evidence>
<evidence type="ECO:0000256" key="3">
    <source>
        <dbReference type="ARBA" id="ARBA00022500"/>
    </source>
</evidence>
<comment type="subcellular location">
    <subcellularLocation>
        <location evidence="1">Cell membrane</location>
        <topology evidence="1">Multi-pass membrane protein</topology>
    </subcellularLocation>
</comment>
<keyword evidence="5 10" id="KW-1133">Transmembrane helix</keyword>
<dbReference type="GO" id="GO:0007165">
    <property type="term" value="P:signal transduction"/>
    <property type="evidence" value="ECO:0007669"/>
    <property type="project" value="UniProtKB-KW"/>
</dbReference>
<keyword evidence="4 10" id="KW-0812">Transmembrane</keyword>
<comment type="caution">
    <text evidence="12">The sequence shown here is derived from an EMBL/GenBank/DDBJ whole genome shotgun (WGS) entry which is preliminary data.</text>
</comment>
<evidence type="ECO:0000256" key="10">
    <source>
        <dbReference type="SAM" id="Phobius"/>
    </source>
</evidence>
<dbReference type="Proteomes" id="UP001056429">
    <property type="component" value="Unassembled WGS sequence"/>
</dbReference>
<evidence type="ECO:0000256" key="6">
    <source>
        <dbReference type="ARBA" id="ARBA00023136"/>
    </source>
</evidence>
<evidence type="ECO:0000256" key="4">
    <source>
        <dbReference type="ARBA" id="ARBA00022692"/>
    </source>
</evidence>
<dbReference type="InterPro" id="IPR004089">
    <property type="entry name" value="MCPsignal_dom"/>
</dbReference>
<evidence type="ECO:0000256" key="2">
    <source>
        <dbReference type="ARBA" id="ARBA00022475"/>
    </source>
</evidence>
<evidence type="ECO:0000256" key="1">
    <source>
        <dbReference type="ARBA" id="ARBA00004651"/>
    </source>
</evidence>
<comment type="similarity">
    <text evidence="8">Belongs to the methyl-accepting chemotaxis (MCP) protein family.</text>
</comment>
<sequence>MKSIKTKLILGLIILISITCFGLAYTSYNSSAGTLLSETTANLKIISGESSKVIGQRIQNGMSVLEAIASDNRLSDPNYDFNKKLELLNKEVNRSGYEVMYIADLTGQATPHSGNTINVSDREYFQRASKGETVVSDLLDSKRAKGTKVIVYATPLKHNGKINSVLVAVYDASVFSKIISDIKIGETGYAYVINNKGYVVADKNIDRVMSNVNMLDDSKKLNNKSLEKIATNMMNGEAGTGDYTYNDVTKIVGYAPIANTKWTLGVTAPIDEVLRGLDNLKRSSIIAAIIMLFISAVVIYFIGVSFTTPLVKLSEIINKLSNYDLQVNNDSVTNKYLKRKDEIGVITKSLFTMQENFTDLIKKITDISKDVNSASGMMTEVTAETVKSSEEISSTIQYIATGASDQAHNTQSGFNNLTELGNLIEKQNEHMIETRANSDKVTDLANEGLIEIASLKSAVEESGKSAKDITSVIHEANESSKKIGTASTMIASIAEQTNLLALNAAIEAARAGESGKGFAVVADEIRKLAEQSTESTKEIDLMVNELEIRVGNVVEKMKTVTDNVERQEFSAKKTEDKYKLISDAIADSSNNIDELDIVIKEITHRKNETQDIINNLSAISQENAANTEEAASHIEEQVSSMEQIANSSEGLFELSNELDELAGKFKI</sequence>
<feature type="domain" description="Methyl-accepting transducer" evidence="11">
    <location>
        <begin position="381"/>
        <end position="638"/>
    </location>
</feature>
<name>A0A9J6NXR8_9CLOT</name>
<dbReference type="Gene3D" id="1.10.287.950">
    <property type="entry name" value="Methyl-accepting chemotaxis protein"/>
    <property type="match status" value="1"/>
</dbReference>
<organism evidence="12 13">
    <name type="scientific">Oceanirhabdus seepicola</name>
    <dbReference type="NCBI Taxonomy" id="2828781"/>
    <lineage>
        <taxon>Bacteria</taxon>
        <taxon>Bacillati</taxon>
        <taxon>Bacillota</taxon>
        <taxon>Clostridia</taxon>
        <taxon>Eubacteriales</taxon>
        <taxon>Clostridiaceae</taxon>
        <taxon>Oceanirhabdus</taxon>
    </lineage>
</organism>
<dbReference type="CDD" id="cd12914">
    <property type="entry name" value="PDC1_DGC_like"/>
    <property type="match status" value="1"/>
</dbReference>
<keyword evidence="6 10" id="KW-0472">Membrane</keyword>
<proteinExistence type="inferred from homology"/>
<keyword evidence="2" id="KW-1003">Cell membrane</keyword>
<evidence type="ECO:0000259" key="11">
    <source>
        <dbReference type="PROSITE" id="PS50111"/>
    </source>
</evidence>
<keyword evidence="13" id="KW-1185">Reference proteome</keyword>
<dbReference type="SUPFAM" id="SSF58104">
    <property type="entry name" value="Methyl-accepting chemotaxis protein (MCP) signaling domain"/>
    <property type="match status" value="1"/>
</dbReference>
<dbReference type="PANTHER" id="PTHR32089:SF112">
    <property type="entry name" value="LYSOZYME-LIKE PROTEIN-RELATED"/>
    <property type="match status" value="1"/>
</dbReference>
<dbReference type="PRINTS" id="PR00260">
    <property type="entry name" value="CHEMTRNSDUCR"/>
</dbReference>
<dbReference type="Gene3D" id="6.10.340.10">
    <property type="match status" value="1"/>
</dbReference>
<dbReference type="GO" id="GO:0006935">
    <property type="term" value="P:chemotaxis"/>
    <property type="evidence" value="ECO:0007669"/>
    <property type="project" value="UniProtKB-KW"/>
</dbReference>
<evidence type="ECO:0000256" key="9">
    <source>
        <dbReference type="PROSITE-ProRule" id="PRU00284"/>
    </source>
</evidence>
<dbReference type="GO" id="GO:0004888">
    <property type="term" value="F:transmembrane signaling receptor activity"/>
    <property type="evidence" value="ECO:0007669"/>
    <property type="project" value="InterPro"/>
</dbReference>
<dbReference type="CDD" id="cd12912">
    <property type="entry name" value="PDC2_MCP_like"/>
    <property type="match status" value="1"/>
</dbReference>
<evidence type="ECO:0000256" key="8">
    <source>
        <dbReference type="ARBA" id="ARBA00029447"/>
    </source>
</evidence>
<reference evidence="12" key="2">
    <citation type="submission" date="2021-04" db="EMBL/GenBank/DDBJ databases">
        <authorList>
            <person name="Dong X."/>
        </authorList>
    </citation>
    <scope>NUCLEOTIDE SEQUENCE</scope>
    <source>
        <strain evidence="12">ZWT</strain>
    </source>
</reference>
<protein>
    <submittedName>
        <fullName evidence="12">Cache 3/Cache 2 fusion domain-containing protein</fullName>
    </submittedName>
</protein>
<evidence type="ECO:0000256" key="5">
    <source>
        <dbReference type="ARBA" id="ARBA00022989"/>
    </source>
</evidence>
<dbReference type="RefSeq" id="WP_250857923.1">
    <property type="nucleotide sequence ID" value="NZ_JAGSOJ010000001.1"/>
</dbReference>